<comment type="similarity">
    <text evidence="2 9">Belongs to the resistance-nodulation-cell division (RND) (TC 2.A.6) family.</text>
</comment>
<comment type="subcellular location">
    <subcellularLocation>
        <location evidence="1 9">Cell inner membrane</location>
        <topology evidence="1 9">Multi-pass membrane protein</topology>
    </subcellularLocation>
</comment>
<dbReference type="PANTHER" id="PTHR32063">
    <property type="match status" value="1"/>
</dbReference>
<evidence type="ECO:0000256" key="1">
    <source>
        <dbReference type="ARBA" id="ARBA00004429"/>
    </source>
</evidence>
<gene>
    <name evidence="11" type="ORF">ACFO6Q_09560</name>
</gene>
<reference evidence="12" key="1">
    <citation type="journal article" date="2019" name="Int. J. Syst. Evol. Microbiol.">
        <title>The Global Catalogue of Microorganisms (GCM) 10K type strain sequencing project: providing services to taxonomists for standard genome sequencing and annotation.</title>
        <authorList>
            <consortium name="The Broad Institute Genomics Platform"/>
            <consortium name="The Broad Institute Genome Sequencing Center for Infectious Disease"/>
            <person name="Wu L."/>
            <person name="Ma J."/>
        </authorList>
    </citation>
    <scope>NUCLEOTIDE SEQUENCE [LARGE SCALE GENOMIC DNA]</scope>
    <source>
        <strain evidence="12">CCUG 30340</strain>
    </source>
</reference>
<evidence type="ECO:0000256" key="2">
    <source>
        <dbReference type="ARBA" id="ARBA00010942"/>
    </source>
</evidence>
<comment type="caution">
    <text evidence="11">The sequence shown here is derived from an EMBL/GenBank/DDBJ whole genome shotgun (WGS) entry which is preliminary data.</text>
</comment>
<dbReference type="PROSITE" id="PS50156">
    <property type="entry name" value="SSD"/>
    <property type="match status" value="1"/>
</dbReference>
<evidence type="ECO:0000256" key="4">
    <source>
        <dbReference type="ARBA" id="ARBA00022475"/>
    </source>
</evidence>
<feature type="domain" description="SSD" evidence="10">
    <location>
        <begin position="364"/>
        <end position="495"/>
    </location>
</feature>
<dbReference type="Gene3D" id="3.30.70.1430">
    <property type="entry name" value="Multidrug efflux transporter AcrB pore domain"/>
    <property type="match status" value="2"/>
</dbReference>
<dbReference type="Gene3D" id="3.30.70.1320">
    <property type="entry name" value="Multidrug efflux transporter AcrB pore domain like"/>
    <property type="match status" value="1"/>
</dbReference>
<protein>
    <recommendedName>
        <fullName evidence="9">Efflux pump membrane transporter</fullName>
    </recommendedName>
</protein>
<name>A0ABV9QU60_9GAMM</name>
<comment type="caution">
    <text evidence="9">Lacks conserved residue(s) required for the propagation of feature annotation.</text>
</comment>
<evidence type="ECO:0000256" key="8">
    <source>
        <dbReference type="ARBA" id="ARBA00023136"/>
    </source>
</evidence>
<dbReference type="NCBIfam" id="NF000282">
    <property type="entry name" value="RND_permease_1"/>
    <property type="match status" value="1"/>
</dbReference>
<evidence type="ECO:0000256" key="5">
    <source>
        <dbReference type="ARBA" id="ARBA00022519"/>
    </source>
</evidence>
<dbReference type="PANTHER" id="PTHR32063:SF13">
    <property type="entry name" value="MULTIDRUG EFFLUX PUMP SUBUNIT ACRB-RELATED"/>
    <property type="match status" value="1"/>
</dbReference>
<organism evidence="11 12">
    <name type="scientific">Dokdonella ginsengisoli</name>
    <dbReference type="NCBI Taxonomy" id="363846"/>
    <lineage>
        <taxon>Bacteria</taxon>
        <taxon>Pseudomonadati</taxon>
        <taxon>Pseudomonadota</taxon>
        <taxon>Gammaproteobacteria</taxon>
        <taxon>Lysobacterales</taxon>
        <taxon>Rhodanobacteraceae</taxon>
        <taxon>Dokdonella</taxon>
    </lineage>
</organism>
<feature type="transmembrane region" description="Helical" evidence="9">
    <location>
        <begin position="906"/>
        <end position="924"/>
    </location>
</feature>
<feature type="transmembrane region" description="Helical" evidence="9">
    <location>
        <begin position="366"/>
        <end position="387"/>
    </location>
</feature>
<evidence type="ECO:0000256" key="3">
    <source>
        <dbReference type="ARBA" id="ARBA00022448"/>
    </source>
</evidence>
<dbReference type="EMBL" id="JBHSHD010000007">
    <property type="protein sequence ID" value="MFC4820571.1"/>
    <property type="molecule type" value="Genomic_DNA"/>
</dbReference>
<dbReference type="InterPro" id="IPR001036">
    <property type="entry name" value="Acrflvin-R"/>
</dbReference>
<keyword evidence="5 9" id="KW-0997">Cell inner membrane</keyword>
<dbReference type="Proteomes" id="UP001595886">
    <property type="component" value="Unassembled WGS sequence"/>
</dbReference>
<dbReference type="Gene3D" id="1.20.1640.10">
    <property type="entry name" value="Multidrug efflux transporter AcrB transmembrane domain"/>
    <property type="match status" value="2"/>
</dbReference>
<dbReference type="InterPro" id="IPR027463">
    <property type="entry name" value="AcrB_DN_DC_subdom"/>
</dbReference>
<dbReference type="RefSeq" id="WP_380020432.1">
    <property type="nucleotide sequence ID" value="NZ_JBHSHD010000007.1"/>
</dbReference>
<dbReference type="Gene3D" id="3.30.2090.10">
    <property type="entry name" value="Multidrug efflux transporter AcrB TolC docking domain, DN and DC subdomains"/>
    <property type="match status" value="2"/>
</dbReference>
<keyword evidence="6 9" id="KW-0812">Transmembrane</keyword>
<keyword evidence="3 9" id="KW-0813">Transport</keyword>
<evidence type="ECO:0000259" key="10">
    <source>
        <dbReference type="PROSITE" id="PS50156"/>
    </source>
</evidence>
<keyword evidence="12" id="KW-1185">Reference proteome</keyword>
<feature type="transmembrane region" description="Helical" evidence="9">
    <location>
        <begin position="936"/>
        <end position="957"/>
    </location>
</feature>
<evidence type="ECO:0000313" key="12">
    <source>
        <dbReference type="Proteomes" id="UP001595886"/>
    </source>
</evidence>
<feature type="transmembrane region" description="Helical" evidence="9">
    <location>
        <begin position="978"/>
        <end position="997"/>
    </location>
</feature>
<feature type="transmembrane region" description="Helical" evidence="9">
    <location>
        <begin position="466"/>
        <end position="488"/>
    </location>
</feature>
<dbReference type="InterPro" id="IPR004764">
    <property type="entry name" value="MdtF-like"/>
</dbReference>
<dbReference type="Gene3D" id="3.30.70.1440">
    <property type="entry name" value="Multidrug efflux transporter AcrB pore domain"/>
    <property type="match status" value="1"/>
</dbReference>
<feature type="transmembrane region" description="Helical" evidence="9">
    <location>
        <begin position="537"/>
        <end position="555"/>
    </location>
</feature>
<evidence type="ECO:0000256" key="9">
    <source>
        <dbReference type="RuleBase" id="RU364070"/>
    </source>
</evidence>
<evidence type="ECO:0000313" key="11">
    <source>
        <dbReference type="EMBL" id="MFC4820571.1"/>
    </source>
</evidence>
<evidence type="ECO:0000256" key="7">
    <source>
        <dbReference type="ARBA" id="ARBA00022989"/>
    </source>
</evidence>
<keyword evidence="8 9" id="KW-0472">Membrane</keyword>
<dbReference type="Pfam" id="PF00873">
    <property type="entry name" value="ACR_tran"/>
    <property type="match status" value="1"/>
</dbReference>
<proteinExistence type="inferred from homology"/>
<accession>A0ABV9QU60</accession>
<feature type="transmembrane region" description="Helical" evidence="9">
    <location>
        <begin position="393"/>
        <end position="413"/>
    </location>
</feature>
<dbReference type="PRINTS" id="PR00702">
    <property type="entry name" value="ACRIFLAVINRP"/>
</dbReference>
<sequence length="1061" mass="113526">MPNFFIDRPVFAWVVAILITLGGAISITQLGIESYPSIAPPQVVVAATYQGADANTVEKTVTQVIEQQLTGIDNLAYFSSSSGSDGSSSITLTFEPGTDPDIAQVQTQNKVSLATPRLPSEVTQQGIVVAKQNPDFLMVGMLKSDDGAYDSYALNNMLAANVIPQIQRIPGVGNVRQFGSEYAMRIWLDADKLKGYNLSAAQVLDSVRGQNIQVAAGALGAEPSVPGNGFSATVTAEGRFSTPAEFENIILRANPDGTTVRLKDIARVELGPFGYGVSVTYNGQAVAGYAVQLQTGANALGVGKAVKAKMDELQASFPHGVSWFVPYDTTPFITISIEEVVHTLIEAVILVFIVMLVFLQNLRMTIIALLVIPVALMGGFLGMWMVGFTINQLSLFGMVLVIGIVVDDAIVVIENVERIMAEEGLSPKEATRKAMSQISGAVVAIAVVLMAVFIPSALQSGSVGAIYRQFCLTIALSTAFSAFLALMYTPALCATMLKPLHETKKNAFFRWFNKAFDWVQKTYTGHIFGAIRHAPTWMALFAVVAVLCGFLFVKLPSSFVPEEDQGFAFAVVQLPSGASIERTKKVMGDIGELVRKNPAVEGVIAVSGFSFIGNGENTGMAFIRLKPWAERSETAMQTIQQLNGAIFMGVRDAQAFVVNLPTIRGLGQFGGFDMYLQDRSGAGHAALVEAQNILLGKAGEQKDLLTGVRPNSLPETTQLAMKVDRVQAQSMGLSLSDVYTAIQLMLAPVYANDFFYQGRVQRVNMQADAPFRMNPDALNRFFVPSSTQTETVTTSKGTATLPAMIPLSNVVSTEWKMGAPTLTRYNGYSAIEIVGNPAAGRSSGEAMAAMQNIIKNDLPTGFGFDWTGQSLQELISGNQAPMLYALSILIVFLCLAALYESWSIPVSVLLVVPLGVLGAVLATWGRGLSNDVYFKIGIITIIGLAAKNAILIVEFAVAEQRSGRGLGAAVVDAARLRLRPILMTSFAFILGCLPLAISTGAGANSRHAIGTGVVGGMLFATFLGLLFIPIFYVAMRRLLGDKLESRQETQAQLDAGGHGGH</sequence>
<dbReference type="InterPro" id="IPR000731">
    <property type="entry name" value="SSD"/>
</dbReference>
<evidence type="ECO:0000256" key="6">
    <source>
        <dbReference type="ARBA" id="ARBA00022692"/>
    </source>
</evidence>
<feature type="transmembrane region" description="Helical" evidence="9">
    <location>
        <begin position="1009"/>
        <end position="1034"/>
    </location>
</feature>
<feature type="transmembrane region" description="Helical" evidence="9">
    <location>
        <begin position="434"/>
        <end position="454"/>
    </location>
</feature>
<feature type="transmembrane region" description="Helical" evidence="9">
    <location>
        <begin position="882"/>
        <end position="899"/>
    </location>
</feature>
<dbReference type="SUPFAM" id="SSF82866">
    <property type="entry name" value="Multidrug efflux transporter AcrB transmembrane domain"/>
    <property type="match status" value="2"/>
</dbReference>
<dbReference type="SUPFAM" id="SSF82714">
    <property type="entry name" value="Multidrug efflux transporter AcrB TolC docking domain, DN and DC subdomains"/>
    <property type="match status" value="2"/>
</dbReference>
<dbReference type="NCBIfam" id="TIGR00915">
    <property type="entry name" value="2A0602"/>
    <property type="match status" value="1"/>
</dbReference>
<feature type="transmembrane region" description="Helical" evidence="9">
    <location>
        <begin position="340"/>
        <end position="359"/>
    </location>
</feature>
<keyword evidence="4" id="KW-1003">Cell membrane</keyword>
<dbReference type="SUPFAM" id="SSF82693">
    <property type="entry name" value="Multidrug efflux transporter AcrB pore domain, PN1, PN2, PC1 and PC2 subdomains"/>
    <property type="match status" value="4"/>
</dbReference>
<keyword evidence="7 9" id="KW-1133">Transmembrane helix</keyword>